<dbReference type="NCBIfam" id="TIGR00385">
    <property type="entry name" value="dsbE"/>
    <property type="match status" value="1"/>
</dbReference>
<dbReference type="CDD" id="cd03010">
    <property type="entry name" value="TlpA_like_DsbE"/>
    <property type="match status" value="1"/>
</dbReference>
<keyword evidence="5" id="KW-0676">Redox-active center</keyword>
<keyword evidence="9" id="KW-1185">Reference proteome</keyword>
<keyword evidence="6" id="KW-0472">Membrane</keyword>
<name>A0A432CUX2_9VIBR</name>
<dbReference type="GO" id="GO:0015036">
    <property type="term" value="F:disulfide oxidoreductase activity"/>
    <property type="evidence" value="ECO:0007669"/>
    <property type="project" value="InterPro"/>
</dbReference>
<dbReference type="PROSITE" id="PS51352">
    <property type="entry name" value="THIOREDOXIN_2"/>
    <property type="match status" value="1"/>
</dbReference>
<dbReference type="Pfam" id="PF08534">
    <property type="entry name" value="Redoxin"/>
    <property type="match status" value="1"/>
</dbReference>
<dbReference type="OrthoDB" id="9799347at2"/>
<dbReference type="RefSeq" id="WP_126574759.1">
    <property type="nucleotide sequence ID" value="NZ_RXZH01000005.1"/>
</dbReference>
<organism evidence="8 9">
    <name type="scientific">Vibrio aquaticus</name>
    <dbReference type="NCBI Taxonomy" id="2496559"/>
    <lineage>
        <taxon>Bacteria</taxon>
        <taxon>Pseudomonadati</taxon>
        <taxon>Pseudomonadota</taxon>
        <taxon>Gammaproteobacteria</taxon>
        <taxon>Vibrionales</taxon>
        <taxon>Vibrionaceae</taxon>
        <taxon>Vibrio</taxon>
    </lineage>
</organism>
<dbReference type="PANTHER" id="PTHR42852:SF6">
    <property type="entry name" value="THIOL:DISULFIDE INTERCHANGE PROTEIN DSBE"/>
    <property type="match status" value="1"/>
</dbReference>
<evidence type="ECO:0000256" key="2">
    <source>
        <dbReference type="ARBA" id="ARBA00007758"/>
    </source>
</evidence>
<accession>A0A432CUX2</accession>
<dbReference type="SUPFAM" id="SSF52833">
    <property type="entry name" value="Thioredoxin-like"/>
    <property type="match status" value="1"/>
</dbReference>
<dbReference type="InterPro" id="IPR036249">
    <property type="entry name" value="Thioredoxin-like_sf"/>
</dbReference>
<evidence type="ECO:0000256" key="5">
    <source>
        <dbReference type="ARBA" id="ARBA00023284"/>
    </source>
</evidence>
<keyword evidence="4" id="KW-1015">Disulfide bond</keyword>
<keyword evidence="3" id="KW-0201">Cytochrome c-type biogenesis</keyword>
<gene>
    <name evidence="8" type="ORF">EJ063_13285</name>
</gene>
<comment type="similarity">
    <text evidence="2">Belongs to the thioredoxin family. DsbE subfamily.</text>
</comment>
<keyword evidence="6" id="KW-0812">Transmembrane</keyword>
<feature type="domain" description="Thioredoxin" evidence="7">
    <location>
        <begin position="37"/>
        <end position="178"/>
    </location>
</feature>
<dbReference type="GO" id="GO:0030288">
    <property type="term" value="C:outer membrane-bounded periplasmic space"/>
    <property type="evidence" value="ECO:0007669"/>
    <property type="project" value="InterPro"/>
</dbReference>
<dbReference type="InterPro" id="IPR013740">
    <property type="entry name" value="Redoxin"/>
</dbReference>
<dbReference type="InterPro" id="IPR004799">
    <property type="entry name" value="Periplasmic_diS_OxRdtase_DsbE"/>
</dbReference>
<evidence type="ECO:0000313" key="8">
    <source>
        <dbReference type="EMBL" id="RTZ15424.1"/>
    </source>
</evidence>
<comment type="subcellular location">
    <subcellularLocation>
        <location evidence="1">Cell inner membrane</location>
        <topology evidence="1">Single-pass membrane protein</topology>
        <orientation evidence="1">Periplasmic side</orientation>
    </subcellularLocation>
</comment>
<feature type="transmembrane region" description="Helical" evidence="6">
    <location>
        <begin position="9"/>
        <end position="27"/>
    </location>
</feature>
<evidence type="ECO:0000256" key="6">
    <source>
        <dbReference type="SAM" id="Phobius"/>
    </source>
</evidence>
<comment type="caution">
    <text evidence="8">The sequence shown here is derived from an EMBL/GenBank/DDBJ whole genome shotgun (WGS) entry which is preliminary data.</text>
</comment>
<evidence type="ECO:0000259" key="7">
    <source>
        <dbReference type="PROSITE" id="PS51352"/>
    </source>
</evidence>
<proteinExistence type="inferred from homology"/>
<sequence length="178" mass="20103">MALSSKRKITLFVIGLMGFIGFLIAGLNSQTFGPKSNPVVRAFPAMTIELLDNDSPMQSMQLFSHDYQLVNVWASWCGVCKQEHAYLNQLEQSGVPIIGLNYRDQRSGAQNYLGHLGNPYTDIMFDPKGKLALDLGVVGTPETYLVTKQGEIVYKHLGVLNERVWNKHFARYFDQWES</sequence>
<evidence type="ECO:0000313" key="9">
    <source>
        <dbReference type="Proteomes" id="UP000268973"/>
    </source>
</evidence>
<dbReference type="InterPro" id="IPR013766">
    <property type="entry name" value="Thioredoxin_domain"/>
</dbReference>
<dbReference type="EMBL" id="RXZH01000005">
    <property type="protein sequence ID" value="RTZ15424.1"/>
    <property type="molecule type" value="Genomic_DNA"/>
</dbReference>
<evidence type="ECO:0000256" key="4">
    <source>
        <dbReference type="ARBA" id="ARBA00023157"/>
    </source>
</evidence>
<dbReference type="Proteomes" id="UP000268973">
    <property type="component" value="Unassembled WGS sequence"/>
</dbReference>
<protein>
    <submittedName>
        <fullName evidence="8">DsbE family thiol:disulfide interchange protein</fullName>
    </submittedName>
</protein>
<dbReference type="Gene3D" id="3.40.30.10">
    <property type="entry name" value="Glutaredoxin"/>
    <property type="match status" value="1"/>
</dbReference>
<dbReference type="PANTHER" id="PTHR42852">
    <property type="entry name" value="THIOL:DISULFIDE INTERCHANGE PROTEIN DSBE"/>
    <property type="match status" value="1"/>
</dbReference>
<evidence type="ECO:0000256" key="3">
    <source>
        <dbReference type="ARBA" id="ARBA00022748"/>
    </source>
</evidence>
<dbReference type="AlphaFoldDB" id="A0A432CUX2"/>
<dbReference type="InterPro" id="IPR050553">
    <property type="entry name" value="Thioredoxin_ResA/DsbE_sf"/>
</dbReference>
<reference evidence="8 9" key="1">
    <citation type="submission" date="2018-12" db="EMBL/GenBank/DDBJ databases">
        <title>Vibrio sp. isolated from China Sea.</title>
        <authorList>
            <person name="Li Y."/>
        </authorList>
    </citation>
    <scope>NUCLEOTIDE SEQUENCE [LARGE SCALE GENOMIC DNA]</scope>
    <source>
        <strain evidence="8 9">BEI207</strain>
    </source>
</reference>
<evidence type="ECO:0000256" key="1">
    <source>
        <dbReference type="ARBA" id="ARBA00004383"/>
    </source>
</evidence>
<keyword evidence="6" id="KW-1133">Transmembrane helix</keyword>
<dbReference type="GO" id="GO:0005886">
    <property type="term" value="C:plasma membrane"/>
    <property type="evidence" value="ECO:0007669"/>
    <property type="project" value="UniProtKB-SubCell"/>
</dbReference>
<dbReference type="GO" id="GO:0017004">
    <property type="term" value="P:cytochrome complex assembly"/>
    <property type="evidence" value="ECO:0007669"/>
    <property type="project" value="UniProtKB-KW"/>
</dbReference>